<feature type="region of interest" description="Disordered" evidence="1">
    <location>
        <begin position="1"/>
        <end position="36"/>
    </location>
</feature>
<feature type="region of interest" description="Disordered" evidence="1">
    <location>
        <begin position="235"/>
        <end position="258"/>
    </location>
</feature>
<feature type="compositionally biased region" description="Polar residues" evidence="1">
    <location>
        <begin position="22"/>
        <end position="34"/>
    </location>
</feature>
<feature type="compositionally biased region" description="Polar residues" evidence="1">
    <location>
        <begin position="242"/>
        <end position="258"/>
    </location>
</feature>
<organism evidence="2 3">
    <name type="scientific">Fusarium duplospermum</name>
    <dbReference type="NCBI Taxonomy" id="1325734"/>
    <lineage>
        <taxon>Eukaryota</taxon>
        <taxon>Fungi</taxon>
        <taxon>Dikarya</taxon>
        <taxon>Ascomycota</taxon>
        <taxon>Pezizomycotina</taxon>
        <taxon>Sordariomycetes</taxon>
        <taxon>Hypocreomycetidae</taxon>
        <taxon>Hypocreales</taxon>
        <taxon>Nectriaceae</taxon>
        <taxon>Fusarium</taxon>
        <taxon>Fusarium solani species complex</taxon>
    </lineage>
</organism>
<sequence length="367" mass="41185">MSPEPSNTPETCQDDAPPEAAKTSSKGSSVANNLKNRRQEEERLIDCILPEAKNNPELYHNVVANLKSANISGPKRWRETGFVKKFDGWLDMAKEGDRPNLERLVTVLAIFDCYATNTTTKLRTGLARHRLREWAIRKLKGGRASTEQGTPETPRAPQKATKIKQETILPSIEIDQIDQIAPRTSFTTTQGLKRRAEDPPAEHLPKRTVSQADHDALVAKVARLNEALDAQQRRTSYRDFGIQTSPPSTETRTRLPSSVTEQLVKLNRTLAEHGRELVDLPSVVRDIVRQETHLAVHQEVQRAFVPMSGDTSMLQRSQGHGHSYSFYPNQPAPSYTFGIAREFQLEESPAPQGRAAGDRFNSRRWGP</sequence>
<dbReference type="OrthoDB" id="5081908at2759"/>
<keyword evidence="3" id="KW-1185">Reference proteome</keyword>
<evidence type="ECO:0000313" key="3">
    <source>
        <dbReference type="Proteomes" id="UP000288168"/>
    </source>
</evidence>
<evidence type="ECO:0000313" key="2">
    <source>
        <dbReference type="EMBL" id="RSL45696.1"/>
    </source>
</evidence>
<reference evidence="2 3" key="1">
    <citation type="submission" date="2017-06" db="EMBL/GenBank/DDBJ databases">
        <title>Comparative genomic analysis of Ambrosia Fusariam Clade fungi.</title>
        <authorList>
            <person name="Stajich J.E."/>
            <person name="Carrillo J."/>
            <person name="Kijimoto T."/>
            <person name="Eskalen A."/>
            <person name="O'Donnell K."/>
            <person name="Kasson M."/>
        </authorList>
    </citation>
    <scope>NUCLEOTIDE SEQUENCE [LARGE SCALE GENOMIC DNA]</scope>
    <source>
        <strain evidence="2 3">NRRL62584</strain>
    </source>
</reference>
<feature type="region of interest" description="Disordered" evidence="1">
    <location>
        <begin position="346"/>
        <end position="367"/>
    </location>
</feature>
<accession>A0A428NY12</accession>
<dbReference type="EMBL" id="NKCI01000256">
    <property type="protein sequence ID" value="RSL45696.1"/>
    <property type="molecule type" value="Genomic_DNA"/>
</dbReference>
<name>A0A428NY12_9HYPO</name>
<evidence type="ECO:0000256" key="1">
    <source>
        <dbReference type="SAM" id="MobiDB-lite"/>
    </source>
</evidence>
<proteinExistence type="predicted"/>
<feature type="region of interest" description="Disordered" evidence="1">
    <location>
        <begin position="140"/>
        <end position="160"/>
    </location>
</feature>
<feature type="compositionally biased region" description="Polar residues" evidence="1">
    <location>
        <begin position="1"/>
        <end position="11"/>
    </location>
</feature>
<dbReference type="AlphaFoldDB" id="A0A428NY12"/>
<dbReference type="Proteomes" id="UP000288168">
    <property type="component" value="Unassembled WGS sequence"/>
</dbReference>
<gene>
    <name evidence="2" type="ORF">CEP54_014175</name>
</gene>
<comment type="caution">
    <text evidence="2">The sequence shown here is derived from an EMBL/GenBank/DDBJ whole genome shotgun (WGS) entry which is preliminary data.</text>
</comment>
<protein>
    <submittedName>
        <fullName evidence="2">Uncharacterized protein</fullName>
    </submittedName>
</protein>